<comment type="caution">
    <text evidence="3">The sequence shown here is derived from an EMBL/GenBank/DDBJ whole genome shotgun (WGS) entry which is preliminary data.</text>
</comment>
<feature type="region of interest" description="Disordered" evidence="1">
    <location>
        <begin position="51"/>
        <end position="73"/>
    </location>
</feature>
<feature type="region of interest" description="Disordered" evidence="1">
    <location>
        <begin position="82"/>
        <end position="101"/>
    </location>
</feature>
<dbReference type="EMBL" id="JAAGBB010000064">
    <property type="protein sequence ID" value="MBR0668664.1"/>
    <property type="molecule type" value="Genomic_DNA"/>
</dbReference>
<sequence length="427" mass="43278">MSASVARRRFANPFNRVTSAGPMRFVIIGGSIMVVAAIVVGVSLITTQPPLQSSAARPVNLNPLPGGTNSTPLQDRVALAEDRRQAERAERDGRSFTPPIAASLPVQPVDLAQQPPPPPAVAAPRPQPAPARLAVETAPAPPRVTLAQQVAQPAPQARPATVAPPADDPALRNAVQGLLAGWGGRPPQTTVTLPAAAAGAAEGRPSGRPAEPSTMARRLASDEVPASGAPASAAAAGGRAPQGQVLVPAGRGVYAHTITATNSEAGGPVVLQADTGPIAGARMMGTFTRAGMTDRLVVRITTVNHGGQPISVDGLVVAPDTMETSVATSVDQRFAERILLPAAAAFVEGLGQAIARSNSTAFVSPFGGGTVTSRLNTEEQLGVAAGAAGARLGQILEQSTPQRATVLLARGASVGVLFLSNVALPDR</sequence>
<evidence type="ECO:0000313" key="4">
    <source>
        <dbReference type="Proteomes" id="UP001196870"/>
    </source>
</evidence>
<evidence type="ECO:0000256" key="1">
    <source>
        <dbReference type="SAM" id="MobiDB-lite"/>
    </source>
</evidence>
<feature type="region of interest" description="Disordered" evidence="1">
    <location>
        <begin position="109"/>
        <end position="130"/>
    </location>
</feature>
<proteinExistence type="predicted"/>
<organism evidence="3 4">
    <name type="scientific">Plastoroseomonas hellenica</name>
    <dbReference type="NCBI Taxonomy" id="2687306"/>
    <lineage>
        <taxon>Bacteria</taxon>
        <taxon>Pseudomonadati</taxon>
        <taxon>Pseudomonadota</taxon>
        <taxon>Alphaproteobacteria</taxon>
        <taxon>Acetobacterales</taxon>
        <taxon>Acetobacteraceae</taxon>
        <taxon>Plastoroseomonas</taxon>
    </lineage>
</organism>
<feature type="compositionally biased region" description="Low complexity" evidence="1">
    <location>
        <begin position="147"/>
        <end position="165"/>
    </location>
</feature>
<name>A0ABS5F7Y3_9PROT</name>
<keyword evidence="2" id="KW-0472">Membrane</keyword>
<dbReference type="CDD" id="cd16431">
    <property type="entry name" value="IcmE"/>
    <property type="match status" value="1"/>
</dbReference>
<keyword evidence="2" id="KW-1133">Transmembrane helix</keyword>
<feature type="compositionally biased region" description="Low complexity" evidence="1">
    <location>
        <begin position="196"/>
        <end position="210"/>
    </location>
</feature>
<dbReference type="InterPro" id="IPR049855">
    <property type="entry name" value="DotG/IcmE-like_C"/>
</dbReference>
<feature type="region of interest" description="Disordered" evidence="1">
    <location>
        <begin position="147"/>
        <end position="169"/>
    </location>
</feature>
<feature type="compositionally biased region" description="Low complexity" evidence="1">
    <location>
        <begin position="225"/>
        <end position="241"/>
    </location>
</feature>
<gene>
    <name evidence="3" type="ORF">GXW71_30210</name>
</gene>
<evidence type="ECO:0000256" key="2">
    <source>
        <dbReference type="SAM" id="Phobius"/>
    </source>
</evidence>
<keyword evidence="4" id="KW-1185">Reference proteome</keyword>
<evidence type="ECO:0008006" key="5">
    <source>
        <dbReference type="Google" id="ProtNLM"/>
    </source>
</evidence>
<dbReference type="RefSeq" id="WP_211856481.1">
    <property type="nucleotide sequence ID" value="NZ_JAAGBB010000064.1"/>
</dbReference>
<feature type="compositionally biased region" description="Basic and acidic residues" evidence="1">
    <location>
        <begin position="82"/>
        <end position="94"/>
    </location>
</feature>
<feature type="region of interest" description="Disordered" evidence="1">
    <location>
        <begin position="196"/>
        <end position="241"/>
    </location>
</feature>
<accession>A0ABS5F7Y3</accession>
<reference evidence="4" key="1">
    <citation type="journal article" date="2021" name="Syst. Appl. Microbiol.">
        <title>Roseomonas hellenica sp. nov., isolated from roots of wild-growing Alkanna tinctoria.</title>
        <authorList>
            <person name="Rat A."/>
            <person name="Naranjo H.D."/>
            <person name="Lebbe L."/>
            <person name="Cnockaert M."/>
            <person name="Krigas N."/>
            <person name="Grigoriadou K."/>
            <person name="Maloupa E."/>
            <person name="Willems A."/>
        </authorList>
    </citation>
    <scope>NUCLEOTIDE SEQUENCE [LARGE SCALE GENOMIC DNA]</scope>
    <source>
        <strain evidence="4">LMG 31523</strain>
    </source>
</reference>
<keyword evidence="2" id="KW-0812">Transmembrane</keyword>
<feature type="transmembrane region" description="Helical" evidence="2">
    <location>
        <begin position="25"/>
        <end position="45"/>
    </location>
</feature>
<dbReference type="Proteomes" id="UP001196870">
    <property type="component" value="Unassembled WGS sequence"/>
</dbReference>
<feature type="compositionally biased region" description="Pro residues" evidence="1">
    <location>
        <begin position="114"/>
        <end position="129"/>
    </location>
</feature>
<protein>
    <recommendedName>
        <fullName evidence="5">Bacterial conjugation TrbI-like protein</fullName>
    </recommendedName>
</protein>
<evidence type="ECO:0000313" key="3">
    <source>
        <dbReference type="EMBL" id="MBR0668664.1"/>
    </source>
</evidence>